<gene>
    <name evidence="2" type="ORF">HYH02_012512</name>
</gene>
<sequence length="1397" mass="138910">MADEVATSVPAEATTGPSAASEPASQSDVASEAADLAAAGDPEPGTAPEHASSTSVTASPDADAPGEASRTGAGAGDSAAGDGAGGGTAVTVTEPAAEAAPPAPAVAAPSEAAEAAGASPGDDSTPAGAATSAAAVAQEAKAAAAAADVAAGPENATDGDAPGQQEAQQQQQQQQPHAPPAADPHAAAESASDKRLRSLPPPQRHGLAAAGLHAARGRWMRAKHAVATIFRASMLVATDKSDFEKENMTALVKAQVGASDVALEVENHRDLAAINYAKQGNAEMYTEDALLARRAVRTHPAVVEAVRAWWRWLPKSATRVVVLGQADEEAEAEAEPAQAAQADAAAAGAAATAGGDSDGSGGSSGSSSRRASKADPDDVFAATLDCPIYSAMVVAITLVLLPRFGLPTDPDYDPAEDWVDDNKGLPYMDFPNFFDAMFELADMWSDNVDGPEYAELLESLFRDVQALEARQGLFSALLKKFGHKPPEPQPAQPSSATSPATEPGSEPPARAPGSLSPSPAPAQPKPAARKPEPKAAPAHEPVKSGKPTEPTQPKPAQAAPSPSPAPPLEGPAKSASPRGRSPARVPARQQPPASLPARAPPSPRTVAVAGRRESSMELPDYDAADYSGVESTLGAYMRQQPPSPQRMRGPSEPQRRHVDIPMSEWDRPGFNPGPGFQQLSPRGAHFQNLTDGGAHLRAAGWAGGGGGGGGGGYGGPHEGAAWHGGFGDWHGGAAGMAPGADALSGAVVRGVAIRRGGGGPDGGGRSWGLPHQPYQHQPYHYPGVAYGGTGSGGDGGGGGGWLEGSHSAYQLSGGGGGSGSGMGQAQLGLAGGGGPHGGAPGTLYAEYMESVIAKRLRQSPQRAGGGGGGVGSGGTPSPPHQHHHHYGYTAGRGRMSDPGRPAAGSGAPDRGGGGTDVAVVGAAALQGGGGSLLEVRPSTAGESDSRSPQPTGSGAGAGFNGPRASGAGFLPRLPSGQMLGTGSGASSVSALAAAAAAHLPTINDQAGPGLVPTNGFTGYANSPAGPASPTRTAASGALSPTRRGNPLGFWSYDASTGANGNGNGGINAAAVMLPNLSMDPRLAGFYSGAGARSIEQQRRWRGSGMPGGGRGAVTVTAAAAAAGAAGSGGGSSQSNSPLPQQQQPSNGPHVVLGAQQQPRDLVKASRQQVNLMAQALVAQQQAEQQIKRQQQQAGLLQPRGGGGGGGSPVAAPAAPAGVIPAMTGTAHTSGGFGAGFGGNISIGNSSSNSMMDGIKPPVNGQQKRMAAGGSFQSYVLAGKGAVRADTAAAAETEAVRACDQAYRDSGYGAGGGWVPAASWAASWAACCIASNAPDRGAAAEAAALAGCKKLAAEAGLAGWTAAQPCGIVLPHQVSRYNDYHFTDGGATGFWGCQYFLT</sequence>
<feature type="compositionally biased region" description="Low complexity" evidence="1">
    <location>
        <begin position="492"/>
        <end position="504"/>
    </location>
</feature>
<feature type="compositionally biased region" description="Low complexity" evidence="1">
    <location>
        <begin position="1189"/>
        <end position="1198"/>
    </location>
</feature>
<reference evidence="2" key="1">
    <citation type="journal article" date="2020" name="bioRxiv">
        <title>Comparative genomics of Chlamydomonas.</title>
        <authorList>
            <person name="Craig R.J."/>
            <person name="Hasan A.R."/>
            <person name="Ness R.W."/>
            <person name="Keightley P.D."/>
        </authorList>
    </citation>
    <scope>NUCLEOTIDE SEQUENCE</scope>
    <source>
        <strain evidence="2">CCAP 11/173</strain>
    </source>
</reference>
<proteinExistence type="predicted"/>
<feature type="compositionally biased region" description="Polar residues" evidence="1">
    <location>
        <begin position="940"/>
        <end position="952"/>
    </location>
</feature>
<feature type="compositionally biased region" description="Low complexity" evidence="1">
    <location>
        <begin position="580"/>
        <end position="597"/>
    </location>
</feature>
<protein>
    <submittedName>
        <fullName evidence="2">Uncharacterized protein</fullName>
    </submittedName>
</protein>
<dbReference type="PRINTS" id="PR01217">
    <property type="entry name" value="PRICHEXTENSN"/>
</dbReference>
<feature type="compositionally biased region" description="Polar residues" evidence="1">
    <location>
        <begin position="15"/>
        <end position="29"/>
    </location>
</feature>
<feature type="compositionally biased region" description="Low complexity" evidence="1">
    <location>
        <begin position="89"/>
        <end position="176"/>
    </location>
</feature>
<feature type="region of interest" description="Disordered" evidence="1">
    <location>
        <begin position="1123"/>
        <end position="1151"/>
    </location>
</feature>
<feature type="region of interest" description="Disordered" evidence="1">
    <location>
        <begin position="1189"/>
        <end position="1212"/>
    </location>
</feature>
<feature type="region of interest" description="Disordered" evidence="1">
    <location>
        <begin position="1"/>
        <end position="205"/>
    </location>
</feature>
<feature type="region of interest" description="Disordered" evidence="1">
    <location>
        <begin position="1021"/>
        <end position="1042"/>
    </location>
</feature>
<feature type="region of interest" description="Disordered" evidence="1">
    <location>
        <begin position="929"/>
        <end position="972"/>
    </location>
</feature>
<feature type="compositionally biased region" description="Low complexity" evidence="1">
    <location>
        <begin position="30"/>
        <end position="44"/>
    </location>
</feature>
<feature type="region of interest" description="Disordered" evidence="1">
    <location>
        <begin position="332"/>
        <end position="374"/>
    </location>
</feature>
<feature type="region of interest" description="Disordered" evidence="1">
    <location>
        <begin position="480"/>
        <end position="656"/>
    </location>
</feature>
<feature type="region of interest" description="Disordered" evidence="1">
    <location>
        <begin position="859"/>
        <end position="915"/>
    </location>
</feature>
<name>A0A835T8L8_9CHLO</name>
<evidence type="ECO:0000256" key="1">
    <source>
        <dbReference type="SAM" id="MobiDB-lite"/>
    </source>
</evidence>
<feature type="compositionally biased region" description="Gly residues" evidence="1">
    <location>
        <begin position="863"/>
        <end position="874"/>
    </location>
</feature>
<dbReference type="Proteomes" id="UP000613740">
    <property type="component" value="Unassembled WGS sequence"/>
</dbReference>
<keyword evidence="3" id="KW-1185">Reference proteome</keyword>
<evidence type="ECO:0000313" key="2">
    <source>
        <dbReference type="EMBL" id="KAG2433580.1"/>
    </source>
</evidence>
<accession>A0A835T8L8</accession>
<dbReference type="OrthoDB" id="549564at2759"/>
<evidence type="ECO:0000313" key="3">
    <source>
        <dbReference type="Proteomes" id="UP000613740"/>
    </source>
</evidence>
<feature type="compositionally biased region" description="Low complexity" evidence="1">
    <location>
        <begin position="547"/>
        <end position="560"/>
    </location>
</feature>
<dbReference type="EMBL" id="JAEHOD010000061">
    <property type="protein sequence ID" value="KAG2433580.1"/>
    <property type="molecule type" value="Genomic_DNA"/>
</dbReference>
<feature type="compositionally biased region" description="Low complexity" evidence="1">
    <location>
        <begin position="896"/>
        <end position="908"/>
    </location>
</feature>
<organism evidence="2 3">
    <name type="scientific">Chlamydomonas schloesseri</name>
    <dbReference type="NCBI Taxonomy" id="2026947"/>
    <lineage>
        <taxon>Eukaryota</taxon>
        <taxon>Viridiplantae</taxon>
        <taxon>Chlorophyta</taxon>
        <taxon>core chlorophytes</taxon>
        <taxon>Chlorophyceae</taxon>
        <taxon>CS clade</taxon>
        <taxon>Chlamydomonadales</taxon>
        <taxon>Chlamydomonadaceae</taxon>
        <taxon>Chlamydomonas</taxon>
    </lineage>
</organism>
<feature type="compositionally biased region" description="Low complexity" evidence="1">
    <location>
        <begin position="335"/>
        <end position="355"/>
    </location>
</feature>
<comment type="caution">
    <text evidence="2">The sequence shown here is derived from an EMBL/GenBank/DDBJ whole genome shotgun (WGS) entry which is preliminary data.</text>
</comment>
<feature type="compositionally biased region" description="Low complexity" evidence="1">
    <location>
        <begin position="1132"/>
        <end position="1148"/>
    </location>
</feature>